<comment type="caution">
    <text evidence="1">The sequence shown here is derived from an EMBL/GenBank/DDBJ whole genome shotgun (WGS) entry which is preliminary data.</text>
</comment>
<accession>A0AAN9T402</accession>
<dbReference type="EMBL" id="JAYMYS010000001">
    <property type="protein sequence ID" value="KAK7411838.1"/>
    <property type="molecule type" value="Genomic_DNA"/>
</dbReference>
<dbReference type="AlphaFoldDB" id="A0AAN9T402"/>
<name>A0AAN9T402_PSOTE</name>
<protein>
    <submittedName>
        <fullName evidence="1">Uncharacterized protein</fullName>
    </submittedName>
</protein>
<evidence type="ECO:0000313" key="1">
    <source>
        <dbReference type="EMBL" id="KAK7411838.1"/>
    </source>
</evidence>
<keyword evidence="2" id="KW-1185">Reference proteome</keyword>
<gene>
    <name evidence="1" type="ORF">VNO78_03281</name>
</gene>
<organism evidence="1 2">
    <name type="scientific">Psophocarpus tetragonolobus</name>
    <name type="common">Winged bean</name>
    <name type="synonym">Dolichos tetragonolobus</name>
    <dbReference type="NCBI Taxonomy" id="3891"/>
    <lineage>
        <taxon>Eukaryota</taxon>
        <taxon>Viridiplantae</taxon>
        <taxon>Streptophyta</taxon>
        <taxon>Embryophyta</taxon>
        <taxon>Tracheophyta</taxon>
        <taxon>Spermatophyta</taxon>
        <taxon>Magnoliopsida</taxon>
        <taxon>eudicotyledons</taxon>
        <taxon>Gunneridae</taxon>
        <taxon>Pentapetalae</taxon>
        <taxon>rosids</taxon>
        <taxon>fabids</taxon>
        <taxon>Fabales</taxon>
        <taxon>Fabaceae</taxon>
        <taxon>Papilionoideae</taxon>
        <taxon>50 kb inversion clade</taxon>
        <taxon>NPAAA clade</taxon>
        <taxon>indigoferoid/millettioid clade</taxon>
        <taxon>Phaseoleae</taxon>
        <taxon>Psophocarpus</taxon>
    </lineage>
</organism>
<reference evidence="1 2" key="1">
    <citation type="submission" date="2024-01" db="EMBL/GenBank/DDBJ databases">
        <title>The genomes of 5 underutilized Papilionoideae crops provide insights into root nodulation and disease resistanc.</title>
        <authorList>
            <person name="Jiang F."/>
        </authorList>
    </citation>
    <scope>NUCLEOTIDE SEQUENCE [LARGE SCALE GENOMIC DNA]</scope>
    <source>
        <strain evidence="1">DUOXIRENSHENG_FW03</strain>
        <tissue evidence="1">Leaves</tissue>
    </source>
</reference>
<dbReference type="Proteomes" id="UP001386955">
    <property type="component" value="Unassembled WGS sequence"/>
</dbReference>
<proteinExistence type="predicted"/>
<sequence>MNDQRLLTFLGDDLYIGKVFRCLYKFSRITKMPKMLSHFIRMMNLPVIDNTQPQYPIEASFSRYFPKQCKHTCFLRA</sequence>
<evidence type="ECO:0000313" key="2">
    <source>
        <dbReference type="Proteomes" id="UP001386955"/>
    </source>
</evidence>